<dbReference type="InterPro" id="IPR011006">
    <property type="entry name" value="CheY-like_superfamily"/>
</dbReference>
<dbReference type="Gene3D" id="3.40.50.2300">
    <property type="match status" value="1"/>
</dbReference>
<gene>
    <name evidence="4" type="ORF">BECKMB1821H_GA0114242_101828</name>
    <name evidence="3" type="ORF">BECKMB1821I_GA0114274_101828</name>
</gene>
<evidence type="ECO:0000313" key="3">
    <source>
        <dbReference type="EMBL" id="VFK30813.1"/>
    </source>
</evidence>
<evidence type="ECO:0000313" key="4">
    <source>
        <dbReference type="EMBL" id="VFK75247.1"/>
    </source>
</evidence>
<evidence type="ECO:0000259" key="2">
    <source>
        <dbReference type="PROSITE" id="PS50110"/>
    </source>
</evidence>
<dbReference type="SUPFAM" id="SSF52172">
    <property type="entry name" value="CheY-like"/>
    <property type="match status" value="1"/>
</dbReference>
<dbReference type="Pfam" id="PF00072">
    <property type="entry name" value="Response_reg"/>
    <property type="match status" value="1"/>
</dbReference>
<organism evidence="3">
    <name type="scientific">Candidatus Kentrum sp. MB</name>
    <dbReference type="NCBI Taxonomy" id="2138164"/>
    <lineage>
        <taxon>Bacteria</taxon>
        <taxon>Pseudomonadati</taxon>
        <taxon>Pseudomonadota</taxon>
        <taxon>Gammaproteobacteria</taxon>
        <taxon>Candidatus Kentrum</taxon>
    </lineage>
</organism>
<reference evidence="3" key="1">
    <citation type="submission" date="2019-02" db="EMBL/GenBank/DDBJ databases">
        <authorList>
            <person name="Gruber-Vodicka R. H."/>
            <person name="Seah K. B. B."/>
        </authorList>
    </citation>
    <scope>NUCLEOTIDE SEQUENCE</scope>
    <source>
        <strain evidence="4">BECK_BZ198</strain>
        <strain evidence="3">BECK_BZ199</strain>
    </source>
</reference>
<sequence>MTGEMMDFIDVRMLVVEDNPRYGEQLRGFLQKRSNREIELAENPRQASERLGELFDVIIADMRFGDDIKGGFSVLREVKARNITSIVIILTANDNWQDCRDAFRGGAWDYLSKNMHGNVFDILRKSLMEAVAYARRYGNRSDELWIKSNIAKLRQDYPNRYIAVMNNTVIHDEESEEELMARIRERKLPLLVPVIEYMAVEDIRKLPVEDAIKRGEGEHVEFKRTFRGARDEGTKDDPQRAVLETIGAFLNSEGGVLLIGVEDNGEVLGLERDYPSLGKNKDWDGFSQALNNSIADRIGAAFTQYIDIDRYVLDGKEIAVVRVEKASSPAFVQARNKKSFPIRAGATTRALDVEETCHYLKGRMAWVMK</sequence>
<feature type="modified residue" description="4-aspartylphosphate" evidence="1">
    <location>
        <position position="61"/>
    </location>
</feature>
<feature type="domain" description="Response regulatory" evidence="2">
    <location>
        <begin position="12"/>
        <end position="128"/>
    </location>
</feature>
<dbReference type="PROSITE" id="PS50110">
    <property type="entry name" value="RESPONSE_REGULATORY"/>
    <property type="match status" value="1"/>
</dbReference>
<proteinExistence type="predicted"/>
<dbReference type="InterPro" id="IPR007421">
    <property type="entry name" value="Schlafen_AlbA_2_dom"/>
</dbReference>
<dbReference type="InterPro" id="IPR001789">
    <property type="entry name" value="Sig_transdc_resp-reg_receiver"/>
</dbReference>
<evidence type="ECO:0000256" key="1">
    <source>
        <dbReference type="PROSITE-ProRule" id="PRU00169"/>
    </source>
</evidence>
<dbReference type="AlphaFoldDB" id="A0A450XN89"/>
<keyword evidence="1" id="KW-0597">Phosphoprotein</keyword>
<dbReference type="Pfam" id="PF04326">
    <property type="entry name" value="SLFN_AlbA_2"/>
    <property type="match status" value="1"/>
</dbReference>
<protein>
    <submittedName>
        <fullName evidence="3">Response regulator receiver domain-containing protein</fullName>
    </submittedName>
</protein>
<dbReference type="EMBL" id="CAADFQ010000018">
    <property type="protein sequence ID" value="VFK30813.1"/>
    <property type="molecule type" value="Genomic_DNA"/>
</dbReference>
<dbReference type="SMART" id="SM00448">
    <property type="entry name" value="REC"/>
    <property type="match status" value="1"/>
</dbReference>
<dbReference type="EMBL" id="CAADGH010000018">
    <property type="protein sequence ID" value="VFK75247.1"/>
    <property type="molecule type" value="Genomic_DNA"/>
</dbReference>
<dbReference type="PANTHER" id="PTHR30595">
    <property type="entry name" value="GLPR-RELATED TRANSCRIPTIONAL REPRESSOR"/>
    <property type="match status" value="1"/>
</dbReference>
<dbReference type="CDD" id="cd00156">
    <property type="entry name" value="REC"/>
    <property type="match status" value="1"/>
</dbReference>
<dbReference type="GO" id="GO:0000160">
    <property type="term" value="P:phosphorelay signal transduction system"/>
    <property type="evidence" value="ECO:0007669"/>
    <property type="project" value="InterPro"/>
</dbReference>
<dbReference type="PANTHER" id="PTHR30595:SF6">
    <property type="entry name" value="SCHLAFEN ALBA-2 DOMAIN-CONTAINING PROTEIN"/>
    <property type="match status" value="1"/>
</dbReference>
<name>A0A450XN89_9GAMM</name>
<accession>A0A450XN89</accession>
<dbReference type="InterPro" id="IPR038461">
    <property type="entry name" value="Schlafen_AlbA_2_dom_sf"/>
</dbReference>
<dbReference type="Gene3D" id="3.30.950.30">
    <property type="entry name" value="Schlafen, AAA domain"/>
    <property type="match status" value="1"/>
</dbReference>